<dbReference type="InterPro" id="IPR019734">
    <property type="entry name" value="TPR_rpt"/>
</dbReference>
<keyword evidence="1" id="KW-0677">Repeat</keyword>
<evidence type="ECO:0000256" key="1">
    <source>
        <dbReference type="ARBA" id="ARBA00022737"/>
    </source>
</evidence>
<dbReference type="OrthoDB" id="7637125at2"/>
<dbReference type="PANTHER" id="PTHR45586:SF1">
    <property type="entry name" value="LIPOPOLYSACCHARIDE ASSEMBLY PROTEIN B"/>
    <property type="match status" value="1"/>
</dbReference>
<sequence>MTRLRLLVVFIICFGTLAACESDEQKAERYYQSGLALLEEGDVERALIEFRNVFNHNGFHKEARQIYADTVLEQGNVREAYGQYLRLIEQYPDTVDVRQTLAELALQSSDWAEVERHGKAAIDLAPEDPRSRALAATIAYRAAVLDEDPDAEAEAFAAARSVLEETPTSITALRVVIDALVRSRTPTAALPELDRALEVDPDSLEFRIIKFQVLARANNADAAAAVLEEMYSLFPENEEVRNTLVQWYLSRRDFDAAEEILRTLAGPLDGPTGGHVTVVQFLKSARGSEAAEAELEALIAANEGTDAAELYTAMQASIAFEEGRRDAAITTMQRIVDTAEASDQSRRIKNILARMLMETGNPVGARALVEEIIAEDTSNVDALKLRAAFLIREDKPDAAITDLRTALGQAPRDPEILTRMAEAHERAGSPELAGERLALAVDVSDSAPPYAIRYAQFLRRGDRVEAAESVLLDARRANPTNLDVFEALADLWLDEQEWNNVAGILAALEQINTEPSMALAVRVRTAMLLGQNRTEDVLNLLNEQIASADNPASVASTLVMAQVRGGKTDEARTFLDNALAEDPTSFELRMLDGALHQLTGDLDAAEATLRSLIADVPDAEPPVRMLYGLLSNAGRTDEAEAVLDAALEAQPESSVLLWIKAGELEKAGDIDAAIDIYERMYQTNSSNMIVANNLASLLATHRDDAESLDRAFAVARRLRGQEVPAFQDTYGWIESRRGNAAEALPYLESAAAGLPEDPLVHYHLGMTYVALERTEEARQSLTTALEIAGDSDLPQFETARETLATLGAP</sequence>
<name>A0A238LHT4_9RHOB</name>
<evidence type="ECO:0000313" key="6">
    <source>
        <dbReference type="Proteomes" id="UP000201613"/>
    </source>
</evidence>
<feature type="signal peptide" evidence="4">
    <location>
        <begin position="1"/>
        <end position="21"/>
    </location>
</feature>
<evidence type="ECO:0000313" key="5">
    <source>
        <dbReference type="EMBL" id="SMY09287.1"/>
    </source>
</evidence>
<dbReference type="SMART" id="SM00028">
    <property type="entry name" value="TPR"/>
    <property type="match status" value="6"/>
</dbReference>
<protein>
    <submittedName>
        <fullName evidence="5">Tetratricopeptide repeat protein</fullName>
    </submittedName>
</protein>
<dbReference type="AlphaFoldDB" id="A0A238LHT4"/>
<organism evidence="5 6">
    <name type="scientific">Flavimaricola marinus</name>
    <dbReference type="NCBI Taxonomy" id="1819565"/>
    <lineage>
        <taxon>Bacteria</taxon>
        <taxon>Pseudomonadati</taxon>
        <taxon>Pseudomonadota</taxon>
        <taxon>Alphaproteobacteria</taxon>
        <taxon>Rhodobacterales</taxon>
        <taxon>Paracoccaceae</taxon>
        <taxon>Flavimaricola</taxon>
    </lineage>
</organism>
<dbReference type="Gene3D" id="1.25.40.10">
    <property type="entry name" value="Tetratricopeptide repeat domain"/>
    <property type="match status" value="4"/>
</dbReference>
<dbReference type="PROSITE" id="PS50005">
    <property type="entry name" value="TPR"/>
    <property type="match status" value="1"/>
</dbReference>
<dbReference type="Proteomes" id="UP000201613">
    <property type="component" value="Unassembled WGS sequence"/>
</dbReference>
<feature type="repeat" description="TPR" evidence="3">
    <location>
        <begin position="758"/>
        <end position="791"/>
    </location>
</feature>
<dbReference type="Pfam" id="PF13432">
    <property type="entry name" value="TPR_16"/>
    <property type="match status" value="3"/>
</dbReference>
<dbReference type="PANTHER" id="PTHR45586">
    <property type="entry name" value="TPR REPEAT-CONTAINING PROTEIN PA4667"/>
    <property type="match status" value="1"/>
</dbReference>
<reference evidence="5 6" key="1">
    <citation type="submission" date="2017-05" db="EMBL/GenBank/DDBJ databases">
        <authorList>
            <person name="Song R."/>
            <person name="Chenine A.L."/>
            <person name="Ruprecht R.M."/>
        </authorList>
    </citation>
    <scope>NUCLEOTIDE SEQUENCE [LARGE SCALE GENOMIC DNA]</scope>
    <source>
        <strain evidence="5 6">CECT 8899</strain>
    </source>
</reference>
<dbReference type="RefSeq" id="WP_093993477.1">
    <property type="nucleotide sequence ID" value="NZ_FXZK01000008.1"/>
</dbReference>
<dbReference type="Pfam" id="PF14559">
    <property type="entry name" value="TPR_19"/>
    <property type="match status" value="3"/>
</dbReference>
<keyword evidence="2 3" id="KW-0802">TPR repeat</keyword>
<evidence type="ECO:0000256" key="3">
    <source>
        <dbReference type="PROSITE-ProRule" id="PRU00339"/>
    </source>
</evidence>
<accession>A0A238LHT4</accession>
<dbReference type="InterPro" id="IPR011990">
    <property type="entry name" value="TPR-like_helical_dom_sf"/>
</dbReference>
<keyword evidence="6" id="KW-1185">Reference proteome</keyword>
<gene>
    <name evidence="5" type="ORF">LOM8899_03452</name>
</gene>
<dbReference type="InterPro" id="IPR051012">
    <property type="entry name" value="CellSynth/LPSAsmb/PSIAsmb"/>
</dbReference>
<dbReference type="EMBL" id="FXZK01000008">
    <property type="protein sequence ID" value="SMY09287.1"/>
    <property type="molecule type" value="Genomic_DNA"/>
</dbReference>
<evidence type="ECO:0000256" key="2">
    <source>
        <dbReference type="ARBA" id="ARBA00022803"/>
    </source>
</evidence>
<keyword evidence="4" id="KW-0732">Signal</keyword>
<feature type="chain" id="PRO_5012828042" evidence="4">
    <location>
        <begin position="22"/>
        <end position="809"/>
    </location>
</feature>
<dbReference type="PROSITE" id="PS51257">
    <property type="entry name" value="PROKAR_LIPOPROTEIN"/>
    <property type="match status" value="1"/>
</dbReference>
<dbReference type="SUPFAM" id="SSF48452">
    <property type="entry name" value="TPR-like"/>
    <property type="match status" value="3"/>
</dbReference>
<evidence type="ECO:0000256" key="4">
    <source>
        <dbReference type="SAM" id="SignalP"/>
    </source>
</evidence>
<proteinExistence type="predicted"/>